<dbReference type="CDD" id="cd02869">
    <property type="entry name" value="PseudoU_synth_RluA_like"/>
    <property type="match status" value="1"/>
</dbReference>
<dbReference type="EC" id="5.4.99.-" evidence="4"/>
<keyword evidence="4" id="KW-0413">Isomerase</keyword>
<gene>
    <name evidence="6" type="ORF">JKK62_04005</name>
</gene>
<evidence type="ECO:0000256" key="3">
    <source>
        <dbReference type="PIRSR" id="PIRSR606225-1"/>
    </source>
</evidence>
<feature type="active site" evidence="3">
    <location>
        <position position="137"/>
    </location>
</feature>
<evidence type="ECO:0000313" key="7">
    <source>
        <dbReference type="Proteomes" id="UP000633365"/>
    </source>
</evidence>
<dbReference type="InterPro" id="IPR006224">
    <property type="entry name" value="PsdUridine_synth_RluA-like_CS"/>
</dbReference>
<dbReference type="PANTHER" id="PTHR21600">
    <property type="entry name" value="MITOCHONDRIAL RNA PSEUDOURIDINE SYNTHASE"/>
    <property type="match status" value="1"/>
</dbReference>
<protein>
    <recommendedName>
        <fullName evidence="4">Pseudouridine synthase</fullName>
        <ecNumber evidence="4">5.4.99.-</ecNumber>
    </recommendedName>
</protein>
<dbReference type="Proteomes" id="UP000633365">
    <property type="component" value="Unassembled WGS sequence"/>
</dbReference>
<reference evidence="6" key="1">
    <citation type="submission" date="2021-01" db="EMBL/GenBank/DDBJ databases">
        <title>Genome public.</title>
        <authorList>
            <person name="Liu C."/>
            <person name="Sun Q."/>
        </authorList>
    </citation>
    <scope>NUCLEOTIDE SEQUENCE</scope>
    <source>
        <strain evidence="6">M6</strain>
    </source>
</reference>
<dbReference type="InterPro" id="IPR006225">
    <property type="entry name" value="PsdUridine_synth_RluC/D"/>
</dbReference>
<dbReference type="EMBL" id="JAEQMG010000041">
    <property type="protein sequence ID" value="MBK6087826.1"/>
    <property type="molecule type" value="Genomic_DNA"/>
</dbReference>
<sequence length="293" mass="32746">MAIGYYEFTVSPADDGITLKSFLRRICGLSARSMKVIRYGGGSISRNGIELRAHHILHTGDIIKVRLPKEEQSDITPVEGKLDILFEDDRLLIVNKPAYMPVHPTKIHQLDTLANIVMYYQQSRGESYPFRALNRLDKDTSGIVILAKDRIAYNMVFSTVKKTYVAICEGIITGNGIIDLPIGAAPDSKIERCVREDGVAAITHYEPIQSFGRYTLCKVWLETGRTHQIRCHMSAIGHPLAGDTMYGGSSELIRRQALHCQSITLPHPITKELIELTTPYPEDFSAIFKSTSP</sequence>
<dbReference type="GO" id="GO:0000455">
    <property type="term" value="P:enzyme-directed rRNA pseudouridine synthesis"/>
    <property type="evidence" value="ECO:0007669"/>
    <property type="project" value="TreeGrafter"/>
</dbReference>
<evidence type="ECO:0000313" key="6">
    <source>
        <dbReference type="EMBL" id="MBK6087826.1"/>
    </source>
</evidence>
<dbReference type="Pfam" id="PF00849">
    <property type="entry name" value="PseudoU_synth_2"/>
    <property type="match status" value="1"/>
</dbReference>
<dbReference type="InterPro" id="IPR020103">
    <property type="entry name" value="PsdUridine_synth_cat_dom_sf"/>
</dbReference>
<comment type="similarity">
    <text evidence="2 4">Belongs to the pseudouridine synthase RluA family.</text>
</comment>
<evidence type="ECO:0000256" key="2">
    <source>
        <dbReference type="ARBA" id="ARBA00010876"/>
    </source>
</evidence>
<proteinExistence type="inferred from homology"/>
<comment type="catalytic activity">
    <reaction evidence="1 4">
        <text>a uridine in RNA = a pseudouridine in RNA</text>
        <dbReference type="Rhea" id="RHEA:48348"/>
        <dbReference type="Rhea" id="RHEA-COMP:12068"/>
        <dbReference type="Rhea" id="RHEA-COMP:12069"/>
        <dbReference type="ChEBI" id="CHEBI:65314"/>
        <dbReference type="ChEBI" id="CHEBI:65315"/>
    </reaction>
</comment>
<dbReference type="InterPro" id="IPR050188">
    <property type="entry name" value="RluA_PseudoU_synthase"/>
</dbReference>
<name>A0A934TY99_9FIRM</name>
<evidence type="ECO:0000259" key="5">
    <source>
        <dbReference type="Pfam" id="PF00849"/>
    </source>
</evidence>
<dbReference type="NCBIfam" id="TIGR00005">
    <property type="entry name" value="rluA_subfam"/>
    <property type="match status" value="1"/>
</dbReference>
<feature type="domain" description="Pseudouridine synthase RsuA/RluA-like" evidence="5">
    <location>
        <begin position="91"/>
        <end position="235"/>
    </location>
</feature>
<keyword evidence="7" id="KW-1185">Reference proteome</keyword>
<comment type="caution">
    <text evidence="6">The sequence shown here is derived from an EMBL/GenBank/DDBJ whole genome shotgun (WGS) entry which is preliminary data.</text>
</comment>
<dbReference type="SUPFAM" id="SSF55120">
    <property type="entry name" value="Pseudouridine synthase"/>
    <property type="match status" value="1"/>
</dbReference>
<dbReference type="GO" id="GO:0003723">
    <property type="term" value="F:RNA binding"/>
    <property type="evidence" value="ECO:0007669"/>
    <property type="project" value="InterPro"/>
</dbReference>
<dbReference type="Gene3D" id="3.30.2350.10">
    <property type="entry name" value="Pseudouridine synthase"/>
    <property type="match status" value="1"/>
</dbReference>
<accession>A0A934TY99</accession>
<evidence type="ECO:0000256" key="1">
    <source>
        <dbReference type="ARBA" id="ARBA00000073"/>
    </source>
</evidence>
<organism evidence="6 7">
    <name type="scientific">Ruminococcus difficilis</name>
    <dbReference type="NCBI Taxonomy" id="2763069"/>
    <lineage>
        <taxon>Bacteria</taxon>
        <taxon>Bacillati</taxon>
        <taxon>Bacillota</taxon>
        <taxon>Clostridia</taxon>
        <taxon>Eubacteriales</taxon>
        <taxon>Oscillospiraceae</taxon>
        <taxon>Ruminococcus</taxon>
    </lineage>
</organism>
<comment type="function">
    <text evidence="4">Responsible for synthesis of pseudouridine from uracil.</text>
</comment>
<evidence type="ECO:0000256" key="4">
    <source>
        <dbReference type="RuleBase" id="RU362028"/>
    </source>
</evidence>
<dbReference type="InterPro" id="IPR006145">
    <property type="entry name" value="PsdUridine_synth_RsuA/RluA"/>
</dbReference>
<dbReference type="GO" id="GO:0140098">
    <property type="term" value="F:catalytic activity, acting on RNA"/>
    <property type="evidence" value="ECO:0007669"/>
    <property type="project" value="UniProtKB-ARBA"/>
</dbReference>
<dbReference type="GO" id="GO:0009982">
    <property type="term" value="F:pseudouridine synthase activity"/>
    <property type="evidence" value="ECO:0007669"/>
    <property type="project" value="InterPro"/>
</dbReference>
<dbReference type="PANTHER" id="PTHR21600:SF35">
    <property type="entry name" value="PSEUDOURIDINE SYNTHASE"/>
    <property type="match status" value="1"/>
</dbReference>
<dbReference type="AlphaFoldDB" id="A0A934TY99"/>
<dbReference type="RefSeq" id="WP_186833401.1">
    <property type="nucleotide sequence ID" value="NZ_JAEQMG010000041.1"/>
</dbReference>
<dbReference type="PROSITE" id="PS01129">
    <property type="entry name" value="PSI_RLU"/>
    <property type="match status" value="1"/>
</dbReference>